<protein>
    <recommendedName>
        <fullName evidence="3">Transcriptional antiterminator Rof</fullName>
    </recommendedName>
</protein>
<sequence length="79" mass="9195">MSDYKPVACHFYDELESAAVKRKLNTIVFINDENKEESIKDLIVDFKTLNKEEFALLKSGLKIRLDKIINFNELDPKGF</sequence>
<evidence type="ECO:0000313" key="1">
    <source>
        <dbReference type="EMBL" id="UTJ06474.1"/>
    </source>
</evidence>
<keyword evidence="2" id="KW-1185">Reference proteome</keyword>
<dbReference type="SUPFAM" id="SSF101744">
    <property type="entry name" value="Rof/RNase P subunit-like"/>
    <property type="match status" value="1"/>
</dbReference>
<dbReference type="InterPro" id="IPR038626">
    <property type="entry name" value="Rof-like_sf"/>
</dbReference>
<evidence type="ECO:0008006" key="3">
    <source>
        <dbReference type="Google" id="ProtNLM"/>
    </source>
</evidence>
<dbReference type="EMBL" id="CP100595">
    <property type="protein sequence ID" value="UTJ06474.1"/>
    <property type="molecule type" value="Genomic_DNA"/>
</dbReference>
<accession>A0ABY5E4K3</accession>
<dbReference type="InterPro" id="IPR023534">
    <property type="entry name" value="Rof/RNase_P-like"/>
</dbReference>
<evidence type="ECO:0000313" key="2">
    <source>
        <dbReference type="Proteomes" id="UP001060012"/>
    </source>
</evidence>
<gene>
    <name evidence="1" type="ORF">NJU99_14710</name>
</gene>
<dbReference type="Gene3D" id="2.30.30.400">
    <property type="entry name" value="Rof-like"/>
    <property type="match status" value="1"/>
</dbReference>
<organism evidence="1 2">
    <name type="scientific">Arcobacter roscoffensis</name>
    <dbReference type="NCBI Taxonomy" id="2961520"/>
    <lineage>
        <taxon>Bacteria</taxon>
        <taxon>Pseudomonadati</taxon>
        <taxon>Campylobacterota</taxon>
        <taxon>Epsilonproteobacteria</taxon>
        <taxon>Campylobacterales</taxon>
        <taxon>Arcobacteraceae</taxon>
        <taxon>Arcobacter</taxon>
    </lineage>
</organism>
<name>A0ABY5E4K3_9BACT</name>
<dbReference type="Proteomes" id="UP001060012">
    <property type="component" value="Chromosome"/>
</dbReference>
<dbReference type="RefSeq" id="WP_254576653.1">
    <property type="nucleotide sequence ID" value="NZ_CP100595.1"/>
</dbReference>
<proteinExistence type="predicted"/>
<reference evidence="1" key="1">
    <citation type="submission" date="2022-07" db="EMBL/GenBank/DDBJ databases">
        <title>Arcobacter roscoffensis sp. nov., a marine bacterium isolated from coastal seawater collected from Roscoff, France.</title>
        <authorList>
            <person name="Pascual J."/>
            <person name="Lepeaux C."/>
            <person name="Methner A."/>
            <person name="Overmann J."/>
        </authorList>
    </citation>
    <scope>NUCLEOTIDE SEQUENCE</scope>
    <source>
        <strain evidence="1">ARW1-2F2</strain>
    </source>
</reference>